<dbReference type="PANTHER" id="PTHR43668:SF2">
    <property type="entry name" value="ALLANTOINASE"/>
    <property type="match status" value="1"/>
</dbReference>
<dbReference type="EMBL" id="CP007141">
    <property type="protein sequence ID" value="AJC73831.1"/>
    <property type="molecule type" value="Genomic_DNA"/>
</dbReference>
<protein>
    <submittedName>
        <fullName evidence="6">Dihydroorotase</fullName>
    </submittedName>
</protein>
<dbReference type="Proteomes" id="UP000077469">
    <property type="component" value="Chromosome"/>
</dbReference>
<dbReference type="SUPFAM" id="SSF51556">
    <property type="entry name" value="Metallo-dependent hydrolases"/>
    <property type="match status" value="1"/>
</dbReference>
<evidence type="ECO:0000313" key="6">
    <source>
        <dbReference type="EMBL" id="AJC73831.1"/>
    </source>
</evidence>
<evidence type="ECO:0000256" key="3">
    <source>
        <dbReference type="ARBA" id="ARBA00010286"/>
    </source>
</evidence>
<evidence type="ECO:0000256" key="1">
    <source>
        <dbReference type="ARBA" id="ARBA00001947"/>
    </source>
</evidence>
<organism evidence="6 7">
    <name type="scientific">Pseudothermotoga hypogea DSM 11164 = NBRC 106472</name>
    <dbReference type="NCBI Taxonomy" id="1123384"/>
    <lineage>
        <taxon>Bacteria</taxon>
        <taxon>Thermotogati</taxon>
        <taxon>Thermotogota</taxon>
        <taxon>Thermotogae</taxon>
        <taxon>Thermotogales</taxon>
        <taxon>Thermotogaceae</taxon>
        <taxon>Pseudothermotoga</taxon>
    </lineage>
</organism>
<dbReference type="RefSeq" id="WP_031505446.1">
    <property type="nucleotide sequence ID" value="NC_022795.1"/>
</dbReference>
<dbReference type="PaxDb" id="1123384-AJ81_06060"/>
<comment type="cofactor">
    <cofactor evidence="1">
        <name>Zn(2+)</name>
        <dbReference type="ChEBI" id="CHEBI:29105"/>
    </cofactor>
</comment>
<dbReference type="Gene3D" id="3.20.20.140">
    <property type="entry name" value="Metal-dependent hydrolases"/>
    <property type="match status" value="1"/>
</dbReference>
<dbReference type="PATRIC" id="fig|1123384.7.peg.1214"/>
<dbReference type="InterPro" id="IPR002195">
    <property type="entry name" value="Dihydroorotase_CS"/>
</dbReference>
<comment type="function">
    <text evidence="2">Catalyzes the reversible cyclization of carbamoyl aspartate to dihydroorotate.</text>
</comment>
<dbReference type="GO" id="GO:0006145">
    <property type="term" value="P:purine nucleobase catabolic process"/>
    <property type="evidence" value="ECO:0007669"/>
    <property type="project" value="TreeGrafter"/>
</dbReference>
<dbReference type="PROSITE" id="PS00482">
    <property type="entry name" value="DIHYDROOROTASE_1"/>
    <property type="match status" value="1"/>
</dbReference>
<dbReference type="OrthoDB" id="9765462at2"/>
<name>A0A0X1KRI2_9THEM</name>
<proteinExistence type="inferred from homology"/>
<gene>
    <name evidence="6" type="ORF">AJ81_06060</name>
</gene>
<evidence type="ECO:0000256" key="5">
    <source>
        <dbReference type="ARBA" id="ARBA00022801"/>
    </source>
</evidence>
<dbReference type="GO" id="GO:0046872">
    <property type="term" value="F:metal ion binding"/>
    <property type="evidence" value="ECO:0007669"/>
    <property type="project" value="UniProtKB-KW"/>
</dbReference>
<evidence type="ECO:0000256" key="4">
    <source>
        <dbReference type="ARBA" id="ARBA00022723"/>
    </source>
</evidence>
<sequence>MRAYDPWKRRWLDVEIDLPEPKEGLVACPTFFDMHAHVRLNGQEDYDSLEKAAIAGGFGAVLIQPNTNPKLESVDVLNMHFQLAKDKIVDFYWSVSLFGELEPDGERTLCYSNDGIEYDTLKILNAFRRKKPHLVLDHSQVHELGGLFYEPTPIEVPKRPICSEAISIFRNVMLGLEHGFNRFHIQHVSTKLSIETILHLRNYTKVSCEVTPHHLFFTMDDVKNTNFKINPPLGTEQDREALLEAVEKDLVDVFATDHAPHPEKPNDFEKAPFGTSGIEVAFSAFYTATECLEKTIEKLTVAPRKILGIERSFELDNVIVIDPSIQWVVDAKKFYSKGKNCVFNGTKLRGKVVGMKRSGRWVYWDGEFLSDEE</sequence>
<dbReference type="STRING" id="1123384.AJ81_06060"/>
<accession>A0A0X1KRI2</accession>
<keyword evidence="4" id="KW-0479">Metal-binding</keyword>
<dbReference type="PANTHER" id="PTHR43668">
    <property type="entry name" value="ALLANTOINASE"/>
    <property type="match status" value="1"/>
</dbReference>
<comment type="similarity">
    <text evidence="3">Belongs to the metallo-dependent hydrolases superfamily. DHOase family. Class I DHOase subfamily.</text>
</comment>
<dbReference type="NCBIfam" id="NF006840">
    <property type="entry name" value="PRK09357.2-1"/>
    <property type="match status" value="1"/>
</dbReference>
<keyword evidence="5" id="KW-0378">Hydrolase</keyword>
<keyword evidence="7" id="KW-1185">Reference proteome</keyword>
<evidence type="ECO:0000313" key="7">
    <source>
        <dbReference type="Proteomes" id="UP000077469"/>
    </source>
</evidence>
<dbReference type="InterPro" id="IPR050138">
    <property type="entry name" value="DHOase/Allantoinase_Hydrolase"/>
</dbReference>
<dbReference type="GO" id="GO:0004038">
    <property type="term" value="F:allantoinase activity"/>
    <property type="evidence" value="ECO:0007669"/>
    <property type="project" value="TreeGrafter"/>
</dbReference>
<dbReference type="AlphaFoldDB" id="A0A0X1KRI2"/>
<dbReference type="SUPFAM" id="SSF51338">
    <property type="entry name" value="Composite domain of metallo-dependent hydrolases"/>
    <property type="match status" value="1"/>
</dbReference>
<reference evidence="6 7" key="1">
    <citation type="submission" date="2014-01" db="EMBL/GenBank/DDBJ databases">
        <title>Genome sequencing of Thermotog hypogea.</title>
        <authorList>
            <person name="Zhang X."/>
            <person name="Alvare G."/>
            <person name="Fristensky B."/>
            <person name="Chen L."/>
            <person name="Suen T."/>
            <person name="Chen Q."/>
            <person name="Ma K."/>
        </authorList>
    </citation>
    <scope>NUCLEOTIDE SEQUENCE [LARGE SCALE GENOMIC DNA]</scope>
    <source>
        <strain evidence="6 7">DSM 11164</strain>
    </source>
</reference>
<dbReference type="KEGG" id="phy:AJ81_06060"/>
<dbReference type="GO" id="GO:0005737">
    <property type="term" value="C:cytoplasm"/>
    <property type="evidence" value="ECO:0007669"/>
    <property type="project" value="TreeGrafter"/>
</dbReference>
<dbReference type="InterPro" id="IPR011059">
    <property type="entry name" value="Metal-dep_hydrolase_composite"/>
</dbReference>
<evidence type="ECO:0000256" key="2">
    <source>
        <dbReference type="ARBA" id="ARBA00002368"/>
    </source>
</evidence>
<dbReference type="InterPro" id="IPR032466">
    <property type="entry name" value="Metal_Hydrolase"/>
</dbReference>